<evidence type="ECO:0000313" key="2">
    <source>
        <dbReference type="EMBL" id="KAG0445948.1"/>
    </source>
</evidence>
<dbReference type="Proteomes" id="UP000636800">
    <property type="component" value="Unassembled WGS sequence"/>
</dbReference>
<dbReference type="AlphaFoldDB" id="A0A835P4Z6"/>
<accession>A0A835P4Z6</accession>
<reference evidence="3 4" key="1">
    <citation type="journal article" date="2020" name="Nat. Food">
        <title>A phased Vanilla planifolia genome enables genetic improvement of flavour and production.</title>
        <authorList>
            <person name="Hasing T."/>
            <person name="Tang H."/>
            <person name="Brym M."/>
            <person name="Khazi F."/>
            <person name="Huang T."/>
            <person name="Chambers A.H."/>
        </authorList>
    </citation>
    <scope>NUCLEOTIDE SEQUENCE [LARGE SCALE GENOMIC DNA]</scope>
    <source>
        <tissue evidence="2">Leaf</tissue>
    </source>
</reference>
<gene>
    <name evidence="1" type="ORF">HPP92_029078</name>
    <name evidence="2" type="ORF">HPP92_029089</name>
</gene>
<dbReference type="Proteomes" id="UP000639772">
    <property type="component" value="Unassembled WGS sequence"/>
</dbReference>
<evidence type="ECO:0000313" key="1">
    <source>
        <dbReference type="EMBL" id="KAG0445940.1"/>
    </source>
</evidence>
<comment type="caution">
    <text evidence="2">The sequence shown here is derived from an EMBL/GenBank/DDBJ whole genome shotgun (WGS) entry which is preliminary data.</text>
</comment>
<evidence type="ECO:0000313" key="4">
    <source>
        <dbReference type="Proteomes" id="UP000639772"/>
    </source>
</evidence>
<name>A0A835P4Z6_VANPL</name>
<sequence>MVPARHQGILEQLPEPNSFHEFFASRRYSRRKFIERCGRLCFQCCEARSAALSSDGSEVLSRCTALLVLASCRACIPGQKANQFARVS</sequence>
<proteinExistence type="predicted"/>
<evidence type="ECO:0000313" key="3">
    <source>
        <dbReference type="Proteomes" id="UP000636800"/>
    </source>
</evidence>
<dbReference type="EMBL" id="JADCNM010000632">
    <property type="protein sequence ID" value="KAG0445948.1"/>
    <property type="molecule type" value="Genomic_DNA"/>
</dbReference>
<protein>
    <submittedName>
        <fullName evidence="2">Uncharacterized protein</fullName>
    </submittedName>
</protein>
<dbReference type="EMBL" id="JADCNL010000631">
    <property type="protein sequence ID" value="KAG0445940.1"/>
    <property type="molecule type" value="Genomic_DNA"/>
</dbReference>
<keyword evidence="3" id="KW-1185">Reference proteome</keyword>
<organism evidence="2 4">
    <name type="scientific">Vanilla planifolia</name>
    <name type="common">Vanilla</name>
    <dbReference type="NCBI Taxonomy" id="51239"/>
    <lineage>
        <taxon>Eukaryota</taxon>
        <taxon>Viridiplantae</taxon>
        <taxon>Streptophyta</taxon>
        <taxon>Embryophyta</taxon>
        <taxon>Tracheophyta</taxon>
        <taxon>Spermatophyta</taxon>
        <taxon>Magnoliopsida</taxon>
        <taxon>Liliopsida</taxon>
        <taxon>Asparagales</taxon>
        <taxon>Orchidaceae</taxon>
        <taxon>Vanilloideae</taxon>
        <taxon>Vanilleae</taxon>
        <taxon>Vanilla</taxon>
    </lineage>
</organism>